<evidence type="ECO:0000256" key="6">
    <source>
        <dbReference type="ARBA" id="ARBA00012963"/>
    </source>
</evidence>
<dbReference type="NCBIfam" id="TIGR00097">
    <property type="entry name" value="HMP-P_kinase"/>
    <property type="match status" value="1"/>
</dbReference>
<dbReference type="Pfam" id="PF08543">
    <property type="entry name" value="Phos_pyr_kin"/>
    <property type="match status" value="1"/>
</dbReference>
<dbReference type="Gene3D" id="3.40.1190.20">
    <property type="match status" value="1"/>
</dbReference>
<evidence type="ECO:0000256" key="10">
    <source>
        <dbReference type="ARBA" id="ARBA00022777"/>
    </source>
</evidence>
<evidence type="ECO:0000256" key="12">
    <source>
        <dbReference type="ARBA" id="ARBA00022977"/>
    </source>
</evidence>
<dbReference type="GO" id="GO:0009228">
    <property type="term" value="P:thiamine biosynthetic process"/>
    <property type="evidence" value="ECO:0007669"/>
    <property type="project" value="UniProtKB-KW"/>
</dbReference>
<evidence type="ECO:0000256" key="11">
    <source>
        <dbReference type="ARBA" id="ARBA00022840"/>
    </source>
</evidence>
<evidence type="ECO:0000256" key="1">
    <source>
        <dbReference type="ARBA" id="ARBA00000151"/>
    </source>
</evidence>
<gene>
    <name evidence="17" type="primary">thiD</name>
    <name evidence="17" type="ORF">HB850_12260</name>
</gene>
<comment type="pathway">
    <text evidence="13">Cofactor biosynthesis; thiamine diphosphate biosynthesis; 4-amino-2-methyl-5-diphosphomethylpyrimidine from 5-amino-1-(5-phospho-D-ribosyl)imidazole: step 2/3.</text>
</comment>
<dbReference type="InterPro" id="IPR029056">
    <property type="entry name" value="Ribokinase-like"/>
</dbReference>
<comment type="caution">
    <text evidence="17">The sequence shown here is derived from an EMBL/GenBank/DDBJ whole genome shotgun (WGS) entry which is preliminary data.</text>
</comment>
<evidence type="ECO:0000256" key="8">
    <source>
        <dbReference type="ARBA" id="ARBA00022679"/>
    </source>
</evidence>
<proteinExistence type="inferred from homology"/>
<accession>A0A841YYZ1</accession>
<keyword evidence="10 17" id="KW-0418">Kinase</keyword>
<feature type="domain" description="Pyridoxamine kinase/Phosphomethylpyrimidine kinase" evidence="16">
    <location>
        <begin position="13"/>
        <end position="258"/>
    </location>
</feature>
<evidence type="ECO:0000256" key="13">
    <source>
        <dbReference type="ARBA" id="ARBA00037917"/>
    </source>
</evidence>
<protein>
    <recommendedName>
        <fullName evidence="7">Hydroxymethylpyrimidine/phosphomethylpyrimidine kinase</fullName>
        <ecNumber evidence="5">2.7.1.49</ecNumber>
        <ecNumber evidence="6">2.7.4.7</ecNumber>
    </recommendedName>
    <alternativeName>
        <fullName evidence="14">Hydroxymethylpyrimidine kinase</fullName>
    </alternativeName>
    <alternativeName>
        <fullName evidence="15">Hydroxymethylpyrimidine phosphate kinase</fullName>
    </alternativeName>
</protein>
<dbReference type="PANTHER" id="PTHR20858:SF17">
    <property type="entry name" value="HYDROXYMETHYLPYRIMIDINE_PHOSPHOMETHYLPYRIMIDINE KINASE THI20-RELATED"/>
    <property type="match status" value="1"/>
</dbReference>
<evidence type="ECO:0000256" key="5">
    <source>
        <dbReference type="ARBA" id="ARBA00012135"/>
    </source>
</evidence>
<dbReference type="SUPFAM" id="SSF53613">
    <property type="entry name" value="Ribokinase-like"/>
    <property type="match status" value="1"/>
</dbReference>
<comment type="similarity">
    <text evidence="4">Belongs to the ThiD family.</text>
</comment>
<dbReference type="Proteomes" id="UP000569903">
    <property type="component" value="Unassembled WGS sequence"/>
</dbReference>
<comment type="catalytic activity">
    <reaction evidence="2">
        <text>4-amino-2-methyl-5-(phosphooxymethyl)pyrimidine + ATP = 4-amino-2-methyl-5-(diphosphooxymethyl)pyrimidine + ADP</text>
        <dbReference type="Rhea" id="RHEA:19893"/>
        <dbReference type="ChEBI" id="CHEBI:30616"/>
        <dbReference type="ChEBI" id="CHEBI:57841"/>
        <dbReference type="ChEBI" id="CHEBI:58354"/>
        <dbReference type="ChEBI" id="CHEBI:456216"/>
        <dbReference type="EC" id="2.7.4.7"/>
    </reaction>
</comment>
<reference evidence="17 18" key="1">
    <citation type="submission" date="2020-03" db="EMBL/GenBank/DDBJ databases">
        <title>Soil Listeria distribution.</title>
        <authorList>
            <person name="Liao J."/>
            <person name="Wiedmann M."/>
        </authorList>
    </citation>
    <scope>NUCLEOTIDE SEQUENCE [LARGE SCALE GENOMIC DNA]</scope>
    <source>
        <strain evidence="17 18">FSL L7-1614</strain>
    </source>
</reference>
<dbReference type="EMBL" id="JAARQN010000012">
    <property type="protein sequence ID" value="MBC1458528.1"/>
    <property type="molecule type" value="Genomic_DNA"/>
</dbReference>
<dbReference type="AlphaFoldDB" id="A0A841YYZ1"/>
<name>A0A841YYZ1_9LIST</name>
<evidence type="ECO:0000256" key="15">
    <source>
        <dbReference type="ARBA" id="ARBA00043176"/>
    </source>
</evidence>
<dbReference type="InterPro" id="IPR013749">
    <property type="entry name" value="PM/HMP-P_kinase-1"/>
</dbReference>
<comment type="catalytic activity">
    <reaction evidence="1">
        <text>4-amino-5-hydroxymethyl-2-methylpyrimidine + ATP = 4-amino-2-methyl-5-(phosphooxymethyl)pyrimidine + ADP + H(+)</text>
        <dbReference type="Rhea" id="RHEA:23096"/>
        <dbReference type="ChEBI" id="CHEBI:15378"/>
        <dbReference type="ChEBI" id="CHEBI:16892"/>
        <dbReference type="ChEBI" id="CHEBI:30616"/>
        <dbReference type="ChEBI" id="CHEBI:58354"/>
        <dbReference type="ChEBI" id="CHEBI:456216"/>
        <dbReference type="EC" id="2.7.1.49"/>
    </reaction>
</comment>
<evidence type="ECO:0000256" key="2">
    <source>
        <dbReference type="ARBA" id="ARBA00000565"/>
    </source>
</evidence>
<dbReference type="RefSeq" id="WP_185389666.1">
    <property type="nucleotide sequence ID" value="NZ_JAARQN010000012.1"/>
</dbReference>
<evidence type="ECO:0000256" key="14">
    <source>
        <dbReference type="ARBA" id="ARBA00042102"/>
    </source>
</evidence>
<keyword evidence="11" id="KW-0067">ATP-binding</keyword>
<dbReference type="GO" id="GO:0008902">
    <property type="term" value="F:hydroxymethylpyrimidine kinase activity"/>
    <property type="evidence" value="ECO:0007669"/>
    <property type="project" value="UniProtKB-EC"/>
</dbReference>
<dbReference type="InterPro" id="IPR004399">
    <property type="entry name" value="HMP/HMP-P_kinase_dom"/>
</dbReference>
<dbReference type="GO" id="GO:0008972">
    <property type="term" value="F:phosphomethylpyrimidine kinase activity"/>
    <property type="evidence" value="ECO:0007669"/>
    <property type="project" value="UniProtKB-EC"/>
</dbReference>
<keyword evidence="8 17" id="KW-0808">Transferase</keyword>
<dbReference type="FunFam" id="3.40.1190.20:FF:000003">
    <property type="entry name" value="Phosphomethylpyrimidine kinase ThiD"/>
    <property type="match status" value="1"/>
</dbReference>
<dbReference type="GO" id="GO:0005524">
    <property type="term" value="F:ATP binding"/>
    <property type="evidence" value="ECO:0007669"/>
    <property type="project" value="UniProtKB-KW"/>
</dbReference>
<dbReference type="PANTHER" id="PTHR20858">
    <property type="entry name" value="PHOSPHOMETHYLPYRIMIDINE KINASE"/>
    <property type="match status" value="1"/>
</dbReference>
<evidence type="ECO:0000313" key="18">
    <source>
        <dbReference type="Proteomes" id="UP000569903"/>
    </source>
</evidence>
<dbReference type="GO" id="GO:0005829">
    <property type="term" value="C:cytosol"/>
    <property type="evidence" value="ECO:0007669"/>
    <property type="project" value="TreeGrafter"/>
</dbReference>
<dbReference type="CDD" id="cd01169">
    <property type="entry name" value="HMPP_kinase"/>
    <property type="match status" value="1"/>
</dbReference>
<keyword evidence="12" id="KW-0784">Thiamine biosynthesis</keyword>
<evidence type="ECO:0000259" key="16">
    <source>
        <dbReference type="Pfam" id="PF08543"/>
    </source>
</evidence>
<evidence type="ECO:0000256" key="9">
    <source>
        <dbReference type="ARBA" id="ARBA00022741"/>
    </source>
</evidence>
<keyword evidence="9" id="KW-0547">Nucleotide-binding</keyword>
<evidence type="ECO:0000256" key="3">
    <source>
        <dbReference type="ARBA" id="ARBA00004769"/>
    </source>
</evidence>
<dbReference type="EC" id="2.7.1.49" evidence="5"/>
<dbReference type="EC" id="2.7.4.7" evidence="6"/>
<organism evidence="17 18">
    <name type="scientific">Listeria newyorkensis</name>
    <dbReference type="NCBI Taxonomy" id="1497681"/>
    <lineage>
        <taxon>Bacteria</taxon>
        <taxon>Bacillati</taxon>
        <taxon>Bacillota</taxon>
        <taxon>Bacilli</taxon>
        <taxon>Bacillales</taxon>
        <taxon>Listeriaceae</taxon>
        <taxon>Listeria</taxon>
    </lineage>
</organism>
<sequence>MIFPQAVTIAGSDSGGGAGIQADIKTFQERRVFGMSAITAITAQNTMGVQAIHPVPVEILAAQLDALNDDFTITAVKTGMLVDVATIDTVVSRLRHFSWGALIVDPVMIAKGGAPLVSENAIATIREKLLPLASIVTPNIPEAEALAEMLIETNEQVEIAAKRIQKLGVPTVIIKGGHSQDSQESRDYVLNGDASFWLDARRIETTQTHGTGCTFSACITAELAKGASTEYAIRTAKAFITSAISQSLGIGNGHGPTNHWAHRREHQE</sequence>
<evidence type="ECO:0000256" key="4">
    <source>
        <dbReference type="ARBA" id="ARBA00009879"/>
    </source>
</evidence>
<evidence type="ECO:0000313" key="17">
    <source>
        <dbReference type="EMBL" id="MBC1458528.1"/>
    </source>
</evidence>
<comment type="pathway">
    <text evidence="3">Cofactor biosynthesis; thiamine diphosphate biosynthesis; 4-amino-2-methyl-5-diphosphomethylpyrimidine from 5-amino-1-(5-phospho-D-ribosyl)imidazole: step 3/3.</text>
</comment>
<evidence type="ECO:0000256" key="7">
    <source>
        <dbReference type="ARBA" id="ARBA00019161"/>
    </source>
</evidence>